<evidence type="ECO:0008006" key="4">
    <source>
        <dbReference type="Google" id="ProtNLM"/>
    </source>
</evidence>
<protein>
    <recommendedName>
        <fullName evidence="4">DUF4184 family protein</fullName>
    </recommendedName>
</protein>
<name>A0A9W4GNE4_9ACTN</name>
<feature type="transmembrane region" description="Helical" evidence="1">
    <location>
        <begin position="247"/>
        <end position="265"/>
    </location>
</feature>
<evidence type="ECO:0000256" key="1">
    <source>
        <dbReference type="SAM" id="Phobius"/>
    </source>
</evidence>
<dbReference type="EMBL" id="CAJSLV010000013">
    <property type="protein sequence ID" value="CAG6391275.1"/>
    <property type="molecule type" value="Genomic_DNA"/>
</dbReference>
<dbReference type="Proteomes" id="UP001152519">
    <property type="component" value="Unassembled WGS sequence"/>
</dbReference>
<keyword evidence="1" id="KW-1133">Transmembrane helix</keyword>
<dbReference type="Pfam" id="PF13803">
    <property type="entry name" value="DUF4184"/>
    <property type="match status" value="1"/>
</dbReference>
<keyword evidence="3" id="KW-1185">Reference proteome</keyword>
<evidence type="ECO:0000313" key="2">
    <source>
        <dbReference type="EMBL" id="CAG6391275.1"/>
    </source>
</evidence>
<sequence>MPFTLSHPAAVLPMLRDGRPRGPLVASALVAGSLAPDIPYFTDSLVHGTFGFGVFTHSPLGVPTADVAIAAVLAAGWHWLLREPLVALLPDRWADAADAMTAPTGRTRGLAGAGRFALSAAAGAATHVAWDAFTHGGRAGVRLLPVLDRTVLGRPLYYDLQFGSSVLGLGVVGWYVARTLRAAPADATAPRAASVPVRRRPRLSARTRIAATALVGAAALAGAAARLARWDDGPLRSAGVLDLVPTVAFGGGAGAAVGLACYAAVARTALGRRGTAA</sequence>
<evidence type="ECO:0000313" key="3">
    <source>
        <dbReference type="Proteomes" id="UP001152519"/>
    </source>
</evidence>
<comment type="caution">
    <text evidence="2">The sequence shown here is derived from an EMBL/GenBank/DDBJ whole genome shotgun (WGS) entry which is preliminary data.</text>
</comment>
<keyword evidence="1" id="KW-0812">Transmembrane</keyword>
<reference evidence="2" key="1">
    <citation type="submission" date="2021-05" db="EMBL/GenBank/DDBJ databases">
        <authorList>
            <person name="Arsene-Ploetze F."/>
        </authorList>
    </citation>
    <scope>NUCLEOTIDE SEQUENCE</scope>
    <source>
        <strain evidence="2">DSM 42138</strain>
    </source>
</reference>
<dbReference type="InterPro" id="IPR025238">
    <property type="entry name" value="DUF4184"/>
</dbReference>
<dbReference type="AlphaFoldDB" id="A0A9W4GNE4"/>
<keyword evidence="1" id="KW-0472">Membrane</keyword>
<gene>
    <name evidence="2" type="ORF">SCOCK_110103</name>
</gene>
<dbReference type="RefSeq" id="WP_251484803.1">
    <property type="nucleotide sequence ID" value="NZ_CAJSLV010000013.1"/>
</dbReference>
<proteinExistence type="predicted"/>
<accession>A0A9W4GNE4</accession>
<organism evidence="2 3">
    <name type="scientific">Actinacidiphila cocklensis</name>
    <dbReference type="NCBI Taxonomy" id="887465"/>
    <lineage>
        <taxon>Bacteria</taxon>
        <taxon>Bacillati</taxon>
        <taxon>Actinomycetota</taxon>
        <taxon>Actinomycetes</taxon>
        <taxon>Kitasatosporales</taxon>
        <taxon>Streptomycetaceae</taxon>
        <taxon>Actinacidiphila</taxon>
    </lineage>
</organism>
<feature type="transmembrane region" description="Helical" evidence="1">
    <location>
        <begin position="209"/>
        <end position="227"/>
    </location>
</feature>